<dbReference type="Pfam" id="PF08241">
    <property type="entry name" value="Methyltransf_11"/>
    <property type="match status" value="1"/>
</dbReference>
<gene>
    <name evidence="2" type="ORF">Tel_09350</name>
</gene>
<dbReference type="InterPro" id="IPR013216">
    <property type="entry name" value="Methyltransf_11"/>
</dbReference>
<feature type="domain" description="Methyltransferase type 11" evidence="1">
    <location>
        <begin position="45"/>
        <end position="141"/>
    </location>
</feature>
<dbReference type="InterPro" id="IPR029063">
    <property type="entry name" value="SAM-dependent_MTases_sf"/>
</dbReference>
<accession>A0A0S2TDW4</accession>
<dbReference type="GO" id="GO:0008757">
    <property type="term" value="F:S-adenosylmethionine-dependent methyltransferase activity"/>
    <property type="evidence" value="ECO:0007669"/>
    <property type="project" value="InterPro"/>
</dbReference>
<evidence type="ECO:0000259" key="1">
    <source>
        <dbReference type="Pfam" id="PF08241"/>
    </source>
</evidence>
<dbReference type="STRING" id="1748243.Tel_09350"/>
<organism evidence="2 3">
    <name type="scientific">Candidatus Tenderia electrophaga</name>
    <dbReference type="NCBI Taxonomy" id="1748243"/>
    <lineage>
        <taxon>Bacteria</taxon>
        <taxon>Pseudomonadati</taxon>
        <taxon>Pseudomonadota</taxon>
        <taxon>Gammaproteobacteria</taxon>
        <taxon>Candidatus Tenderiales</taxon>
        <taxon>Candidatus Tenderiaceae</taxon>
        <taxon>Candidatus Tenderia</taxon>
    </lineage>
</organism>
<dbReference type="CDD" id="cd02440">
    <property type="entry name" value="AdoMet_MTases"/>
    <property type="match status" value="1"/>
</dbReference>
<dbReference type="PANTHER" id="PTHR42912">
    <property type="entry name" value="METHYLTRANSFERASE"/>
    <property type="match status" value="1"/>
</dbReference>
<dbReference type="Proteomes" id="UP000055136">
    <property type="component" value="Chromosome"/>
</dbReference>
<sequence length="226" mass="24779">MDIKDIKAAYRRYAPVYDVIFGPIFNQGRKHIIDSLNCQPGDRILEVGVGTGISLPLYPADVSVTGIDVSTEMLRKAERRVARTGLENVEAVLEMNGEDMDFADGSFDKVVAMYVVSVVANPTRLVEEMSRVCKPGGEIFIANHFCSSHPLVSAMEKRLAGMSSMAGFRPNVDLDEFVDASGLDVVDVRDTNLFGYWKVLRCRNEAKAEDMLHAAMAAEPVTASQG</sequence>
<dbReference type="EMBL" id="CP013099">
    <property type="protein sequence ID" value="ALP53343.1"/>
    <property type="molecule type" value="Genomic_DNA"/>
</dbReference>
<dbReference type="Gene3D" id="3.40.50.150">
    <property type="entry name" value="Vaccinia Virus protein VP39"/>
    <property type="match status" value="1"/>
</dbReference>
<dbReference type="AlphaFoldDB" id="A0A0S2TDW4"/>
<name>A0A0S2TDW4_9GAMM</name>
<dbReference type="PANTHER" id="PTHR42912:SF96">
    <property type="entry name" value="METHYLTRANSFERASE DOMAIN-CONTAINING PROTEIN"/>
    <property type="match status" value="1"/>
</dbReference>
<keyword evidence="3" id="KW-1185">Reference proteome</keyword>
<evidence type="ECO:0000313" key="3">
    <source>
        <dbReference type="Proteomes" id="UP000055136"/>
    </source>
</evidence>
<proteinExistence type="predicted"/>
<protein>
    <recommendedName>
        <fullName evidence="1">Methyltransferase type 11 domain-containing protein</fullName>
    </recommendedName>
</protein>
<evidence type="ECO:0000313" key="2">
    <source>
        <dbReference type="EMBL" id="ALP53343.1"/>
    </source>
</evidence>
<dbReference type="KEGG" id="tee:Tel_09350"/>
<reference evidence="2" key="1">
    <citation type="submission" date="2015-10" db="EMBL/GenBank/DDBJ databases">
        <title>Description of Candidatus Tenderia electrophaga gen. nov, sp. nov., an Uncultivated Electroautotroph from a Biocathode Enrichment.</title>
        <authorList>
            <person name="Eddie B.J."/>
            <person name="Malanoski A.P."/>
            <person name="Wang Z."/>
            <person name="Hall R.J."/>
            <person name="Oh S.D."/>
            <person name="Heiner C."/>
            <person name="Lin B."/>
            <person name="Strycharz-Glaven S.M."/>
        </authorList>
    </citation>
    <scope>NUCLEOTIDE SEQUENCE [LARGE SCALE GENOMIC DNA]</scope>
    <source>
        <strain evidence="2">NRL1</strain>
    </source>
</reference>
<dbReference type="SUPFAM" id="SSF53335">
    <property type="entry name" value="S-adenosyl-L-methionine-dependent methyltransferases"/>
    <property type="match status" value="1"/>
</dbReference>
<dbReference type="InterPro" id="IPR050508">
    <property type="entry name" value="Methyltransf_Superfamily"/>
</dbReference>